<organism evidence="5">
    <name type="scientific">uncultured Caudovirales phage</name>
    <dbReference type="NCBI Taxonomy" id="2100421"/>
    <lineage>
        <taxon>Viruses</taxon>
        <taxon>Duplodnaviria</taxon>
        <taxon>Heunggongvirae</taxon>
        <taxon>Uroviricota</taxon>
        <taxon>Caudoviricetes</taxon>
        <taxon>Peduoviridae</taxon>
        <taxon>Maltschvirus</taxon>
        <taxon>Maltschvirus maltsch</taxon>
    </lineage>
</organism>
<dbReference type="EMBL" id="LR796372">
    <property type="protein sequence ID" value="CAB4140339.1"/>
    <property type="molecule type" value="Genomic_DNA"/>
</dbReference>
<protein>
    <submittedName>
        <fullName evidence="5">VRR-NUC domain containing protein</fullName>
    </submittedName>
</protein>
<dbReference type="GO" id="GO:0016788">
    <property type="term" value="F:hydrolase activity, acting on ester bonds"/>
    <property type="evidence" value="ECO:0007669"/>
    <property type="project" value="InterPro"/>
</dbReference>
<name>A0A6J5M9A7_9CAUD</name>
<evidence type="ECO:0000256" key="2">
    <source>
        <dbReference type="ARBA" id="ARBA00022722"/>
    </source>
</evidence>
<evidence type="ECO:0000256" key="3">
    <source>
        <dbReference type="ARBA" id="ARBA00022801"/>
    </source>
</evidence>
<reference evidence="5" key="1">
    <citation type="submission" date="2020-04" db="EMBL/GenBank/DDBJ databases">
        <authorList>
            <person name="Chiriac C."/>
            <person name="Salcher M."/>
            <person name="Ghai R."/>
            <person name="Kavagutti S V."/>
        </authorList>
    </citation>
    <scope>NUCLEOTIDE SEQUENCE</scope>
</reference>
<gene>
    <name evidence="5" type="ORF">UFOVP406_17</name>
</gene>
<dbReference type="SMART" id="SM00990">
    <property type="entry name" value="VRR_NUC"/>
    <property type="match status" value="1"/>
</dbReference>
<comment type="cofactor">
    <cofactor evidence="1">
        <name>Mg(2+)</name>
        <dbReference type="ChEBI" id="CHEBI:18420"/>
    </cofactor>
</comment>
<keyword evidence="3" id="KW-0378">Hydrolase</keyword>
<keyword evidence="2" id="KW-0540">Nuclease</keyword>
<evidence type="ECO:0000259" key="4">
    <source>
        <dbReference type="SMART" id="SM00990"/>
    </source>
</evidence>
<accession>A0A6J5M9A7</accession>
<dbReference type="Gene3D" id="3.40.1350.10">
    <property type="match status" value="1"/>
</dbReference>
<dbReference type="InterPro" id="IPR011856">
    <property type="entry name" value="tRNA_endonuc-like_dom_sf"/>
</dbReference>
<proteinExistence type="predicted"/>
<dbReference type="GO" id="GO:0003676">
    <property type="term" value="F:nucleic acid binding"/>
    <property type="evidence" value="ECO:0007669"/>
    <property type="project" value="InterPro"/>
</dbReference>
<dbReference type="InterPro" id="IPR014883">
    <property type="entry name" value="VRR_NUC"/>
</dbReference>
<evidence type="ECO:0000313" key="5">
    <source>
        <dbReference type="EMBL" id="CAB4140339.1"/>
    </source>
</evidence>
<evidence type="ECO:0000256" key="1">
    <source>
        <dbReference type="ARBA" id="ARBA00001946"/>
    </source>
</evidence>
<dbReference type="GO" id="GO:0004518">
    <property type="term" value="F:nuclease activity"/>
    <property type="evidence" value="ECO:0007669"/>
    <property type="project" value="UniProtKB-KW"/>
</dbReference>
<sequence length="91" mass="10553">MTEKEIETYFVKRVKALGGYAYKFRSVSQRGVADRIACMPNGEAWFVELKKPGGRLSALQEIFAEEMAHTRQHYACLWSKEQVDDWCSRFA</sequence>
<feature type="domain" description="VRR-NUC" evidence="4">
    <location>
        <begin position="1"/>
        <end position="81"/>
    </location>
</feature>